<protein>
    <recommendedName>
        <fullName evidence="3">Aspartic peptidase DDI1-type domain-containing protein</fullName>
    </recommendedName>
</protein>
<dbReference type="PROSITE" id="PS00141">
    <property type="entry name" value="ASP_PROTEASE"/>
    <property type="match status" value="1"/>
</dbReference>
<proteinExistence type="predicted"/>
<dbReference type="AlphaFoldDB" id="A0A2P5Y8X4"/>
<evidence type="ECO:0000313" key="2">
    <source>
        <dbReference type="Proteomes" id="UP000239757"/>
    </source>
</evidence>
<accession>A0A2P5Y8X4</accession>
<reference evidence="1 2" key="1">
    <citation type="submission" date="2015-01" db="EMBL/GenBank/DDBJ databases">
        <title>Genome of allotetraploid Gossypium barbadense reveals genomic plasticity and fiber elongation in cotton evolution.</title>
        <authorList>
            <person name="Chen X."/>
            <person name="Liu X."/>
            <person name="Zhao B."/>
            <person name="Zheng H."/>
            <person name="Hu Y."/>
            <person name="Lu G."/>
            <person name="Yang C."/>
            <person name="Chen J."/>
            <person name="Shan C."/>
            <person name="Zhang L."/>
            <person name="Zhou Y."/>
            <person name="Wang L."/>
            <person name="Guo W."/>
            <person name="Bai Y."/>
            <person name="Ruan J."/>
            <person name="Shangguan X."/>
            <person name="Mao Y."/>
            <person name="Jiang J."/>
            <person name="Zhu Y."/>
            <person name="Lei J."/>
            <person name="Kang H."/>
            <person name="Chen S."/>
            <person name="He X."/>
            <person name="Wang R."/>
            <person name="Wang Y."/>
            <person name="Chen J."/>
            <person name="Wang L."/>
            <person name="Yu S."/>
            <person name="Wang B."/>
            <person name="Wei J."/>
            <person name="Song S."/>
            <person name="Lu X."/>
            <person name="Gao Z."/>
            <person name="Gu W."/>
            <person name="Deng X."/>
            <person name="Ma D."/>
            <person name="Wang S."/>
            <person name="Liang W."/>
            <person name="Fang L."/>
            <person name="Cai C."/>
            <person name="Zhu X."/>
            <person name="Zhou B."/>
            <person name="Zhang Y."/>
            <person name="Chen Z."/>
            <person name="Xu S."/>
            <person name="Zhu R."/>
            <person name="Wang S."/>
            <person name="Zhang T."/>
            <person name="Zhao G."/>
        </authorList>
    </citation>
    <scope>NUCLEOTIDE SEQUENCE [LARGE SCALE GENOMIC DNA]</scope>
    <source>
        <strain evidence="2">cv. Xinhai21</strain>
        <tissue evidence="1">Leaf</tissue>
    </source>
</reference>
<dbReference type="OrthoDB" id="1939491at2759"/>
<dbReference type="CDD" id="cd00303">
    <property type="entry name" value="retropepsin_like"/>
    <property type="match status" value="1"/>
</dbReference>
<dbReference type="GO" id="GO:0006508">
    <property type="term" value="P:proteolysis"/>
    <property type="evidence" value="ECO:0007669"/>
    <property type="project" value="InterPro"/>
</dbReference>
<dbReference type="Pfam" id="PF13650">
    <property type="entry name" value="Asp_protease_2"/>
    <property type="match status" value="1"/>
</dbReference>
<dbReference type="GO" id="GO:0004190">
    <property type="term" value="F:aspartic-type endopeptidase activity"/>
    <property type="evidence" value="ECO:0007669"/>
    <property type="project" value="InterPro"/>
</dbReference>
<dbReference type="InterPro" id="IPR021109">
    <property type="entry name" value="Peptidase_aspartic_dom_sf"/>
</dbReference>
<evidence type="ECO:0000313" key="1">
    <source>
        <dbReference type="EMBL" id="PPS12026.1"/>
    </source>
</evidence>
<organism evidence="1 2">
    <name type="scientific">Gossypium barbadense</name>
    <name type="common">Sea Island cotton</name>
    <name type="synonym">Hibiscus barbadensis</name>
    <dbReference type="NCBI Taxonomy" id="3634"/>
    <lineage>
        <taxon>Eukaryota</taxon>
        <taxon>Viridiplantae</taxon>
        <taxon>Streptophyta</taxon>
        <taxon>Embryophyta</taxon>
        <taxon>Tracheophyta</taxon>
        <taxon>Spermatophyta</taxon>
        <taxon>Magnoliopsida</taxon>
        <taxon>eudicotyledons</taxon>
        <taxon>Gunneridae</taxon>
        <taxon>Pentapetalae</taxon>
        <taxon>rosids</taxon>
        <taxon>malvids</taxon>
        <taxon>Malvales</taxon>
        <taxon>Malvaceae</taxon>
        <taxon>Malvoideae</taxon>
        <taxon>Gossypium</taxon>
    </lineage>
</organism>
<dbReference type="InterPro" id="IPR001969">
    <property type="entry name" value="Aspartic_peptidase_AS"/>
</dbReference>
<dbReference type="Gene3D" id="2.40.70.10">
    <property type="entry name" value="Acid Proteases"/>
    <property type="match status" value="1"/>
</dbReference>
<gene>
    <name evidence="1" type="ORF">GOBAR_AA08605</name>
</gene>
<sequence length="111" mass="12094">MISKGVEAKPESETLKLGSMILNSVKVKRDRKLKRLMYVDINIAGQKKSALFDTGASNLFVSEKTVGKLGISISKSTKKVKTVNSKEVPTMGVAQGVELQIGQWKSKEGKL</sequence>
<dbReference type="SUPFAM" id="SSF50630">
    <property type="entry name" value="Acid proteases"/>
    <property type="match status" value="1"/>
</dbReference>
<evidence type="ECO:0008006" key="3">
    <source>
        <dbReference type="Google" id="ProtNLM"/>
    </source>
</evidence>
<dbReference type="EMBL" id="KZ663524">
    <property type="protein sequence ID" value="PPS12026.1"/>
    <property type="molecule type" value="Genomic_DNA"/>
</dbReference>
<dbReference type="Proteomes" id="UP000239757">
    <property type="component" value="Unassembled WGS sequence"/>
</dbReference>
<name>A0A2P5Y8X4_GOSBA</name>